<dbReference type="PROSITE" id="PS50405">
    <property type="entry name" value="GST_CTER"/>
    <property type="match status" value="1"/>
</dbReference>
<dbReference type="PANTHER" id="PTHR44051">
    <property type="entry name" value="GLUTATHIONE S-TRANSFERASE-RELATED"/>
    <property type="match status" value="1"/>
</dbReference>
<proteinExistence type="predicted"/>
<dbReference type="InterPro" id="IPR036249">
    <property type="entry name" value="Thioredoxin-like_sf"/>
</dbReference>
<dbReference type="Gene3D" id="3.40.30.10">
    <property type="entry name" value="Glutaredoxin"/>
    <property type="match status" value="1"/>
</dbReference>
<gene>
    <name evidence="3" type="ORF">CHR90_06365</name>
</gene>
<dbReference type="PROSITE" id="PS51354">
    <property type="entry name" value="GLUTAREDOXIN_2"/>
    <property type="match status" value="1"/>
</dbReference>
<keyword evidence="3" id="KW-0808">Transferase</keyword>
<dbReference type="InterPro" id="IPR036282">
    <property type="entry name" value="Glutathione-S-Trfase_C_sf"/>
</dbReference>
<dbReference type="CDD" id="cd00570">
    <property type="entry name" value="GST_N_family"/>
    <property type="match status" value="1"/>
</dbReference>
<dbReference type="Pfam" id="PF13410">
    <property type="entry name" value="GST_C_2"/>
    <property type="match status" value="1"/>
</dbReference>
<dbReference type="SFLD" id="SFLDG00358">
    <property type="entry name" value="Main_(cytGST)"/>
    <property type="match status" value="1"/>
</dbReference>
<evidence type="ECO:0000259" key="2">
    <source>
        <dbReference type="PROSITE" id="PS50405"/>
    </source>
</evidence>
<reference evidence="3 4" key="1">
    <citation type="submission" date="2017-07" db="EMBL/GenBank/DDBJ databases">
        <title>Elstera cyanobacteriorum sp. nov., a novel bacterium isolated from cyanobacterial aggregates in a eutrophic lake.</title>
        <authorList>
            <person name="Cai H."/>
        </authorList>
    </citation>
    <scope>NUCLEOTIDE SEQUENCE [LARGE SCALE GENOMIC DNA]</scope>
    <source>
        <strain evidence="3 4">TH019</strain>
    </source>
</reference>
<dbReference type="GO" id="GO:0016740">
    <property type="term" value="F:transferase activity"/>
    <property type="evidence" value="ECO:0007669"/>
    <property type="project" value="UniProtKB-KW"/>
</dbReference>
<evidence type="ECO:0000259" key="1">
    <source>
        <dbReference type="PROSITE" id="PS50404"/>
    </source>
</evidence>
<dbReference type="Gene3D" id="1.20.1050.10">
    <property type="match status" value="1"/>
</dbReference>
<dbReference type="InterPro" id="IPR040079">
    <property type="entry name" value="Glutathione_S-Trfase"/>
</dbReference>
<comment type="caution">
    <text evidence="3">The sequence shown here is derived from an EMBL/GenBank/DDBJ whole genome shotgun (WGS) entry which is preliminary data.</text>
</comment>
<dbReference type="OrthoDB" id="9782992at2"/>
<sequence>MSLSLFAHPLSSYCQKVLVALYELGTPFTFRQLGPDQTDAAAEFARLWPLQRMPALVDGDRTICESTVIIEYLDRNYPGAVRLVPEAEDEMLEARFLDRVFDNYIQTPQQKVVFDALRGDQPRDPVGVAQARALLEQSYAWLDDRLAGRQWAIGDRFSLADCAAAPALFYADWTHPIDPAFTRLYAYRERLKARPSFKRAIDEARPYRGLFPLGAPDRD</sequence>
<dbReference type="InterPro" id="IPR004045">
    <property type="entry name" value="Glutathione_S-Trfase_N"/>
</dbReference>
<evidence type="ECO:0000313" key="3">
    <source>
        <dbReference type="EMBL" id="OYQ19742.1"/>
    </source>
</evidence>
<evidence type="ECO:0000313" key="4">
    <source>
        <dbReference type="Proteomes" id="UP000216361"/>
    </source>
</evidence>
<dbReference type="SUPFAM" id="SSF52833">
    <property type="entry name" value="Thioredoxin-like"/>
    <property type="match status" value="1"/>
</dbReference>
<dbReference type="PROSITE" id="PS50404">
    <property type="entry name" value="GST_NTER"/>
    <property type="match status" value="1"/>
</dbReference>
<dbReference type="RefSeq" id="WP_094408161.1">
    <property type="nucleotide sequence ID" value="NZ_BMJZ01000006.1"/>
</dbReference>
<dbReference type="SFLD" id="SFLDS00019">
    <property type="entry name" value="Glutathione_Transferase_(cytos"/>
    <property type="match status" value="1"/>
</dbReference>
<dbReference type="SUPFAM" id="SSF47616">
    <property type="entry name" value="GST C-terminal domain-like"/>
    <property type="match status" value="1"/>
</dbReference>
<dbReference type="Proteomes" id="UP000216361">
    <property type="component" value="Unassembled WGS sequence"/>
</dbReference>
<protein>
    <submittedName>
        <fullName evidence="3">Glutathione S-transferase</fullName>
    </submittedName>
</protein>
<dbReference type="EMBL" id="NOXS01000030">
    <property type="protein sequence ID" value="OYQ19742.1"/>
    <property type="molecule type" value="Genomic_DNA"/>
</dbReference>
<organism evidence="3 4">
    <name type="scientific">Elstera cyanobacteriorum</name>
    <dbReference type="NCBI Taxonomy" id="2022747"/>
    <lineage>
        <taxon>Bacteria</taxon>
        <taxon>Pseudomonadati</taxon>
        <taxon>Pseudomonadota</taxon>
        <taxon>Alphaproteobacteria</taxon>
        <taxon>Rhodospirillales</taxon>
        <taxon>Rhodospirillaceae</taxon>
        <taxon>Elstera</taxon>
    </lineage>
</organism>
<dbReference type="InterPro" id="IPR010987">
    <property type="entry name" value="Glutathione-S-Trfase_C-like"/>
</dbReference>
<accession>A0A255XS49</accession>
<dbReference type="PANTHER" id="PTHR44051:SF8">
    <property type="entry name" value="GLUTATHIONE S-TRANSFERASE GSTA"/>
    <property type="match status" value="1"/>
</dbReference>
<feature type="domain" description="GST N-terminal" evidence="1">
    <location>
        <begin position="1"/>
        <end position="81"/>
    </location>
</feature>
<dbReference type="AlphaFoldDB" id="A0A255XS49"/>
<feature type="domain" description="GST C-terminal" evidence="2">
    <location>
        <begin position="87"/>
        <end position="210"/>
    </location>
</feature>
<name>A0A255XS49_9PROT</name>
<dbReference type="Pfam" id="PF13417">
    <property type="entry name" value="GST_N_3"/>
    <property type="match status" value="1"/>
</dbReference>
<keyword evidence="4" id="KW-1185">Reference proteome</keyword>